<evidence type="ECO:0000256" key="1">
    <source>
        <dbReference type="SAM" id="Phobius"/>
    </source>
</evidence>
<sequence>MAVAARLPPTLPPRPAWVRSTRRWGARIAGTALLVNFLLFWAIPIAFQGQAFHLGLKRLLIPVYTCLDQSQTLRKLALRYVYSKPQYCDFAATAVFTLASVTISFGTVLGWQLKAGNLPAWLIAAYNCAWVGFGGRVMGAAYTFAHKEGHNALIYQRWLRYSVGNVFENWVGTLFGNVPYNFTTSHVHIHHALDGGKGDTFYMWDVDRSSVSDFLLFISRILLHMTGISSLRYFYHRSMWREFNLLLRGCLIYWVLVPTLLYAVTRSGSFLMWVWLQPLFCMTTFLAVINWGFHGFIHYDDNGKHVECVNASTLIDGRDDSFGEDDHMAHHYSTQTWYTDVETYRQKIMDNLKKYHGSVFKSISIPELSIMIMVGDFDRLAEQYVDYTGKMSKSDIAQMLRTRAKHKEIEYDEYHEWCRQAEAAARAAG</sequence>
<feature type="transmembrane region" description="Helical" evidence="1">
    <location>
        <begin position="214"/>
        <end position="233"/>
    </location>
</feature>
<dbReference type="EMBL" id="HBIZ01067619">
    <property type="protein sequence ID" value="CAE0788653.1"/>
    <property type="molecule type" value="Transcribed_RNA"/>
</dbReference>
<keyword evidence="1" id="KW-1133">Transmembrane helix</keyword>
<dbReference type="PANTHER" id="PTHR36459">
    <property type="entry name" value="ORF"/>
    <property type="match status" value="1"/>
</dbReference>
<name>A0A7S4C6P3_CHRCT</name>
<dbReference type="PANTHER" id="PTHR36459:SF1">
    <property type="entry name" value="FATTY ACID DESATURASE DOMAIN-CONTAINING PROTEIN-RELATED"/>
    <property type="match status" value="1"/>
</dbReference>
<feature type="transmembrane region" description="Helical" evidence="1">
    <location>
        <begin position="90"/>
        <end position="111"/>
    </location>
</feature>
<feature type="transmembrane region" description="Helical" evidence="1">
    <location>
        <begin position="270"/>
        <end position="293"/>
    </location>
</feature>
<reference evidence="2" key="1">
    <citation type="submission" date="2021-01" db="EMBL/GenBank/DDBJ databases">
        <authorList>
            <person name="Corre E."/>
            <person name="Pelletier E."/>
            <person name="Niang G."/>
            <person name="Scheremetjew M."/>
            <person name="Finn R."/>
            <person name="Kale V."/>
            <person name="Holt S."/>
            <person name="Cochrane G."/>
            <person name="Meng A."/>
            <person name="Brown T."/>
            <person name="Cohen L."/>
        </authorList>
    </citation>
    <scope>NUCLEOTIDE SEQUENCE</scope>
    <source>
        <strain evidence="2">CCMP645</strain>
    </source>
</reference>
<feature type="transmembrane region" description="Helical" evidence="1">
    <location>
        <begin position="123"/>
        <end position="145"/>
    </location>
</feature>
<protein>
    <recommendedName>
        <fullName evidence="3">Fatty acid desaturase domain-containing protein</fullName>
    </recommendedName>
</protein>
<evidence type="ECO:0000313" key="2">
    <source>
        <dbReference type="EMBL" id="CAE0788653.1"/>
    </source>
</evidence>
<evidence type="ECO:0008006" key="3">
    <source>
        <dbReference type="Google" id="ProtNLM"/>
    </source>
</evidence>
<dbReference type="AlphaFoldDB" id="A0A7S4C6P3"/>
<organism evidence="2">
    <name type="scientific">Chrysotila carterae</name>
    <name type="common">Marine alga</name>
    <name type="synonym">Syracosphaera carterae</name>
    <dbReference type="NCBI Taxonomy" id="13221"/>
    <lineage>
        <taxon>Eukaryota</taxon>
        <taxon>Haptista</taxon>
        <taxon>Haptophyta</taxon>
        <taxon>Prymnesiophyceae</taxon>
        <taxon>Isochrysidales</taxon>
        <taxon>Isochrysidaceae</taxon>
        <taxon>Chrysotila</taxon>
    </lineage>
</organism>
<keyword evidence="1" id="KW-0812">Transmembrane</keyword>
<accession>A0A7S4C6P3</accession>
<feature type="transmembrane region" description="Helical" evidence="1">
    <location>
        <begin position="245"/>
        <end position="264"/>
    </location>
</feature>
<keyword evidence="1" id="KW-0472">Membrane</keyword>
<feature type="transmembrane region" description="Helical" evidence="1">
    <location>
        <begin position="24"/>
        <end position="47"/>
    </location>
</feature>
<gene>
    <name evidence="2" type="ORF">PCAR00345_LOCUS41362</name>
</gene>
<proteinExistence type="predicted"/>